<feature type="domain" description="F-box" evidence="2">
    <location>
        <begin position="1"/>
        <end position="46"/>
    </location>
</feature>
<feature type="repeat" description="ANK" evidence="1">
    <location>
        <begin position="354"/>
        <end position="386"/>
    </location>
</feature>
<dbReference type="Proteomes" id="UP000054771">
    <property type="component" value="Unassembled WGS sequence"/>
</dbReference>
<evidence type="ECO:0000256" key="1">
    <source>
        <dbReference type="PROSITE-ProRule" id="PRU00023"/>
    </source>
</evidence>
<dbReference type="InterPro" id="IPR051616">
    <property type="entry name" value="Cul2-RING_E3_ligase_SR"/>
</dbReference>
<dbReference type="OrthoDB" id="366390at2759"/>
<evidence type="ECO:0000259" key="2">
    <source>
        <dbReference type="PROSITE" id="PS50181"/>
    </source>
</evidence>
<dbReference type="PROSITE" id="PS50297">
    <property type="entry name" value="ANK_REP_REGION"/>
    <property type="match status" value="1"/>
</dbReference>
<dbReference type="PANTHER" id="PTHR46224">
    <property type="entry name" value="ANKYRIN REPEAT FAMILY PROTEIN"/>
    <property type="match status" value="1"/>
</dbReference>
<dbReference type="Pfam" id="PF00023">
    <property type="entry name" value="Ank"/>
    <property type="match status" value="2"/>
</dbReference>
<dbReference type="InterPro" id="IPR001810">
    <property type="entry name" value="F-box_dom"/>
</dbReference>
<dbReference type="AlphaFoldDB" id="A0A0U5C8L3"/>
<gene>
    <name evidence="3" type="ORF">ASPCAL06266</name>
</gene>
<accession>A0A0U5C8L3</accession>
<sequence>MSLPNLPVELLVHIIASIDSLQALHALALTSRGFYALADHVIYQHDAQGSQHAIHWAATYGDIDLLKKSLDHGAKVPPVPCALLLGEIHPQQLAKGLPPDTPGPPHPLCTAVEHGHAEIVDFLLNLKCHIHMTDMQKLWVLASAVAHGHAEVVRVLLRRGIRQDTGWYVYGDWPIQIAARQGSREMVEILLADDSNPPDEAGMKGALEGALLGGHLHLVPLLLRKYRYGLDFSFDASRDGSLDTPLRWAAGTGHLAFARLFLDKGASPDYPGGWRTPPLLIAVQERHEEMVRLLTPVTHRIHGTRALTLSMEQADGVIARILLENGAKPDHEWNDSTELNSHYGGECTLGVSDDLVPPLIAAVSRGHEILVRLLVEHGANVNVEYYRGMGSREKNVPDGFMGAPLLLAMKLRFDEIAGFLREKGGREEAGTWEERFQERFPQDVVEEFMSWGYERPVYLGT</sequence>
<dbReference type="OMA" id="WNDSTEL"/>
<reference evidence="4" key="1">
    <citation type="journal article" date="2016" name="Genome Announc.">
        <title>Draft genome sequences of fungus Aspergillus calidoustus.</title>
        <authorList>
            <person name="Horn F."/>
            <person name="Linde J."/>
            <person name="Mattern D.J."/>
            <person name="Walther G."/>
            <person name="Guthke R."/>
            <person name="Scherlach K."/>
            <person name="Martin K."/>
            <person name="Brakhage A.A."/>
            <person name="Petzke L."/>
            <person name="Valiante V."/>
        </authorList>
    </citation>
    <scope>NUCLEOTIDE SEQUENCE [LARGE SCALE GENOMIC DNA]</scope>
    <source>
        <strain evidence="4">SF006504</strain>
    </source>
</reference>
<organism evidence="3 4">
    <name type="scientific">Aspergillus calidoustus</name>
    <dbReference type="NCBI Taxonomy" id="454130"/>
    <lineage>
        <taxon>Eukaryota</taxon>
        <taxon>Fungi</taxon>
        <taxon>Dikarya</taxon>
        <taxon>Ascomycota</taxon>
        <taxon>Pezizomycotina</taxon>
        <taxon>Eurotiomycetes</taxon>
        <taxon>Eurotiomycetidae</taxon>
        <taxon>Eurotiales</taxon>
        <taxon>Aspergillaceae</taxon>
        <taxon>Aspergillus</taxon>
        <taxon>Aspergillus subgen. Nidulantes</taxon>
    </lineage>
</organism>
<keyword evidence="1" id="KW-0040">ANK repeat</keyword>
<dbReference type="EMBL" id="CDMC01000005">
    <property type="protein sequence ID" value="CEL05146.1"/>
    <property type="molecule type" value="Genomic_DNA"/>
</dbReference>
<dbReference type="Gene3D" id="1.25.40.20">
    <property type="entry name" value="Ankyrin repeat-containing domain"/>
    <property type="match status" value="1"/>
</dbReference>
<dbReference type="PROSITE" id="PS50088">
    <property type="entry name" value="ANK_REPEAT"/>
    <property type="match status" value="1"/>
</dbReference>
<dbReference type="SUPFAM" id="SSF48403">
    <property type="entry name" value="Ankyrin repeat"/>
    <property type="match status" value="2"/>
</dbReference>
<dbReference type="PRINTS" id="PR01415">
    <property type="entry name" value="ANKYRIN"/>
</dbReference>
<dbReference type="PANTHER" id="PTHR46224:SF64">
    <property type="entry name" value="IQ MOTIF AND ANKYRIN REPEAT DOMAIN-CONTAINING PROTEIN 1"/>
    <property type="match status" value="1"/>
</dbReference>
<dbReference type="SMART" id="SM00248">
    <property type="entry name" value="ANK"/>
    <property type="match status" value="7"/>
</dbReference>
<keyword evidence="4" id="KW-1185">Reference proteome</keyword>
<dbReference type="STRING" id="454130.A0A0U5C8L3"/>
<dbReference type="InterPro" id="IPR002110">
    <property type="entry name" value="Ankyrin_rpt"/>
</dbReference>
<evidence type="ECO:0000313" key="4">
    <source>
        <dbReference type="Proteomes" id="UP000054771"/>
    </source>
</evidence>
<name>A0A0U5C8L3_ASPCI</name>
<dbReference type="InterPro" id="IPR036770">
    <property type="entry name" value="Ankyrin_rpt-contain_sf"/>
</dbReference>
<evidence type="ECO:0000313" key="3">
    <source>
        <dbReference type="EMBL" id="CEL05146.1"/>
    </source>
</evidence>
<dbReference type="PROSITE" id="PS50181">
    <property type="entry name" value="FBOX"/>
    <property type="match status" value="1"/>
</dbReference>
<dbReference type="Pfam" id="PF12796">
    <property type="entry name" value="Ank_2"/>
    <property type="match status" value="1"/>
</dbReference>
<protein>
    <recommendedName>
        <fullName evidence="2">F-box domain-containing protein</fullName>
    </recommendedName>
</protein>
<proteinExistence type="predicted"/>